<protein>
    <submittedName>
        <fullName evidence="1">Uncharacterized protein</fullName>
    </submittedName>
</protein>
<name>T1K1C5_TETUR</name>
<sequence length="58" mass="6657">MSWTNHPAHVQAMVVINNHQIAVVKWISLLLIAKYLSNLKNIYHLLVQQSREGSIAYT</sequence>
<dbReference type="AlphaFoldDB" id="T1K1C5"/>
<dbReference type="Proteomes" id="UP000015104">
    <property type="component" value="Unassembled WGS sequence"/>
</dbReference>
<keyword evidence="2" id="KW-1185">Reference proteome</keyword>
<reference evidence="2" key="1">
    <citation type="submission" date="2011-08" db="EMBL/GenBank/DDBJ databases">
        <authorList>
            <person name="Rombauts S."/>
        </authorList>
    </citation>
    <scope>NUCLEOTIDE SEQUENCE</scope>
    <source>
        <strain evidence="2">London</strain>
    </source>
</reference>
<reference evidence="1" key="2">
    <citation type="submission" date="2015-06" db="UniProtKB">
        <authorList>
            <consortium name="EnsemblMetazoa"/>
        </authorList>
    </citation>
    <scope>IDENTIFICATION</scope>
</reference>
<proteinExistence type="predicted"/>
<dbReference type="EnsemblMetazoa" id="tetur04g00900.1">
    <property type="protein sequence ID" value="tetur04g00900.1"/>
    <property type="gene ID" value="tetur04g00900"/>
</dbReference>
<evidence type="ECO:0000313" key="2">
    <source>
        <dbReference type="Proteomes" id="UP000015104"/>
    </source>
</evidence>
<dbReference type="HOGENOM" id="CLU_2981622_0_0_1"/>
<accession>T1K1C5</accession>
<evidence type="ECO:0000313" key="1">
    <source>
        <dbReference type="EnsemblMetazoa" id="tetur04g00900.1"/>
    </source>
</evidence>
<dbReference type="EMBL" id="CAEY01001351">
    <property type="status" value="NOT_ANNOTATED_CDS"/>
    <property type="molecule type" value="Genomic_DNA"/>
</dbReference>
<organism evidence="1 2">
    <name type="scientific">Tetranychus urticae</name>
    <name type="common">Two-spotted spider mite</name>
    <dbReference type="NCBI Taxonomy" id="32264"/>
    <lineage>
        <taxon>Eukaryota</taxon>
        <taxon>Metazoa</taxon>
        <taxon>Ecdysozoa</taxon>
        <taxon>Arthropoda</taxon>
        <taxon>Chelicerata</taxon>
        <taxon>Arachnida</taxon>
        <taxon>Acari</taxon>
        <taxon>Acariformes</taxon>
        <taxon>Trombidiformes</taxon>
        <taxon>Prostigmata</taxon>
        <taxon>Eleutherengona</taxon>
        <taxon>Raphignathae</taxon>
        <taxon>Tetranychoidea</taxon>
        <taxon>Tetranychidae</taxon>
        <taxon>Tetranychus</taxon>
    </lineage>
</organism>